<dbReference type="SUPFAM" id="SSF51717">
    <property type="entry name" value="Dihydropteroate synthetase-like"/>
    <property type="match status" value="1"/>
</dbReference>
<evidence type="ECO:0000256" key="5">
    <source>
        <dbReference type="ARBA" id="ARBA00012458"/>
    </source>
</evidence>
<name>A0ABT7BQK4_9CYAN</name>
<evidence type="ECO:0000256" key="7">
    <source>
        <dbReference type="ARBA" id="ARBA00022723"/>
    </source>
</evidence>
<comment type="catalytic activity">
    <reaction evidence="1">
        <text>(7,8-dihydropterin-6-yl)methyl diphosphate + 4-aminobenzoate = 7,8-dihydropteroate + diphosphate</text>
        <dbReference type="Rhea" id="RHEA:19949"/>
        <dbReference type="ChEBI" id="CHEBI:17836"/>
        <dbReference type="ChEBI" id="CHEBI:17839"/>
        <dbReference type="ChEBI" id="CHEBI:33019"/>
        <dbReference type="ChEBI" id="CHEBI:72950"/>
        <dbReference type="EC" id="2.5.1.15"/>
    </reaction>
</comment>
<dbReference type="Gene3D" id="3.20.20.20">
    <property type="entry name" value="Dihydropteroate synthase-like"/>
    <property type="match status" value="1"/>
</dbReference>
<dbReference type="Proteomes" id="UP001231370">
    <property type="component" value="Unassembled WGS sequence"/>
</dbReference>
<keyword evidence="6 10" id="KW-0808">Transferase</keyword>
<proteinExistence type="inferred from homology"/>
<evidence type="ECO:0000256" key="10">
    <source>
        <dbReference type="RuleBase" id="RU361205"/>
    </source>
</evidence>
<organism evidence="12 13">
    <name type="scientific">Roseofilum halophilum BLCC-M91</name>
    <dbReference type="NCBI Taxonomy" id="3022259"/>
    <lineage>
        <taxon>Bacteria</taxon>
        <taxon>Bacillati</taxon>
        <taxon>Cyanobacteriota</taxon>
        <taxon>Cyanophyceae</taxon>
        <taxon>Desertifilales</taxon>
        <taxon>Desertifilaceae</taxon>
        <taxon>Roseofilum</taxon>
        <taxon>Roseofilum halophilum</taxon>
    </lineage>
</organism>
<evidence type="ECO:0000256" key="6">
    <source>
        <dbReference type="ARBA" id="ARBA00022679"/>
    </source>
</evidence>
<dbReference type="PROSITE" id="PS00792">
    <property type="entry name" value="DHPS_1"/>
    <property type="match status" value="1"/>
</dbReference>
<evidence type="ECO:0000259" key="11">
    <source>
        <dbReference type="PROSITE" id="PS50972"/>
    </source>
</evidence>
<evidence type="ECO:0000256" key="3">
    <source>
        <dbReference type="ARBA" id="ARBA00004763"/>
    </source>
</evidence>
<dbReference type="PANTHER" id="PTHR20941:SF1">
    <property type="entry name" value="FOLIC ACID SYNTHESIS PROTEIN FOL1"/>
    <property type="match status" value="1"/>
</dbReference>
<comment type="pathway">
    <text evidence="3 10">Cofactor biosynthesis; tetrahydrofolate biosynthesis; 7,8-dihydrofolate from 2-amino-4-hydroxy-6-hydroxymethyl-7,8-dihydropteridine diphosphate and 4-aminobenzoate: step 1/2.</text>
</comment>
<evidence type="ECO:0000256" key="8">
    <source>
        <dbReference type="ARBA" id="ARBA00022842"/>
    </source>
</evidence>
<keyword evidence="13" id="KW-1185">Reference proteome</keyword>
<dbReference type="RefSeq" id="WP_283764779.1">
    <property type="nucleotide sequence ID" value="NZ_JAQPOK010000166.1"/>
</dbReference>
<dbReference type="InterPro" id="IPR011005">
    <property type="entry name" value="Dihydropteroate_synth-like_sf"/>
</dbReference>
<dbReference type="EC" id="2.5.1.15" evidence="5 10"/>
<dbReference type="EMBL" id="JAQPOK010000166">
    <property type="protein sequence ID" value="MDJ1181483.1"/>
    <property type="molecule type" value="Genomic_DNA"/>
</dbReference>
<dbReference type="PROSITE" id="PS00793">
    <property type="entry name" value="DHPS_2"/>
    <property type="match status" value="1"/>
</dbReference>
<keyword evidence="8 10" id="KW-0460">Magnesium</keyword>
<sequence length="285" mass="31123">MAWMVRGRSFDWGERTYVMGVLNVTPDSFSDGGEFNRLETAIAHGQYLVDQGVDVVDIGGQSTRPGSIQISLDQELNRVIPAIETLRELPEPYGSIPVSIDTTRSEVAKAAVESGADWVNDISGGEFDEQMLATVAQLGVPIILMHMRGTPETMQQLTDYKDLIGEILGGLEEKIHKALKAGIKEIIIDPGIGFAKTYDQNLQILRQIPRLRELGYPVLIGPSRKSFIGHILNQPDPKKRVWGTAAACCAAISGGADVVRVHDLPQMAEVCRVADAIYRGAMRSP</sequence>
<evidence type="ECO:0000256" key="9">
    <source>
        <dbReference type="ARBA" id="ARBA00022909"/>
    </source>
</evidence>
<reference evidence="12 13" key="1">
    <citation type="submission" date="2023-01" db="EMBL/GenBank/DDBJ databases">
        <title>Novel diversity within Roseofilum (Cyanobacteria; Desertifilaceae) from marine benthic mats with descriptions of four novel species.</title>
        <authorList>
            <person name="Wang Y."/>
            <person name="Berthold D.E."/>
            <person name="Hu J."/>
            <person name="Lefler F.W."/>
            <person name="Laughinghouse H.D. IV."/>
        </authorList>
    </citation>
    <scope>NUCLEOTIDE SEQUENCE [LARGE SCALE GENOMIC DNA]</scope>
    <source>
        <strain evidence="12 13">BLCC-M91</strain>
    </source>
</reference>
<evidence type="ECO:0000256" key="2">
    <source>
        <dbReference type="ARBA" id="ARBA00001946"/>
    </source>
</evidence>
<comment type="cofactor">
    <cofactor evidence="2 10">
        <name>Mg(2+)</name>
        <dbReference type="ChEBI" id="CHEBI:18420"/>
    </cofactor>
</comment>
<comment type="similarity">
    <text evidence="4 10">Belongs to the DHPS family.</text>
</comment>
<dbReference type="InterPro" id="IPR000489">
    <property type="entry name" value="Pterin-binding_dom"/>
</dbReference>
<accession>A0ABT7BQK4</accession>
<evidence type="ECO:0000256" key="4">
    <source>
        <dbReference type="ARBA" id="ARBA00009503"/>
    </source>
</evidence>
<protein>
    <recommendedName>
        <fullName evidence="5 10">Dihydropteroate synthase</fullName>
        <shortName evidence="10">DHPS</shortName>
        <ecNumber evidence="5 10">2.5.1.15</ecNumber>
    </recommendedName>
    <alternativeName>
        <fullName evidence="10">Dihydropteroate pyrophosphorylase</fullName>
    </alternativeName>
</protein>
<comment type="function">
    <text evidence="10">Catalyzes the condensation of para-aminobenzoate (pABA) with 6-hydroxymethyl-7,8-dihydropterin diphosphate (DHPt-PP) to form 7,8-dihydropteroate (H2Pte), the immediate precursor of folate derivatives.</text>
</comment>
<dbReference type="InterPro" id="IPR006390">
    <property type="entry name" value="DHP_synth_dom"/>
</dbReference>
<keyword evidence="9 10" id="KW-0289">Folate biosynthesis</keyword>
<dbReference type="InterPro" id="IPR045031">
    <property type="entry name" value="DHP_synth-like"/>
</dbReference>
<dbReference type="PANTHER" id="PTHR20941">
    <property type="entry name" value="FOLATE SYNTHESIS PROTEINS"/>
    <property type="match status" value="1"/>
</dbReference>
<dbReference type="GO" id="GO:0004156">
    <property type="term" value="F:dihydropteroate synthase activity"/>
    <property type="evidence" value="ECO:0007669"/>
    <property type="project" value="UniProtKB-EC"/>
</dbReference>
<dbReference type="PROSITE" id="PS50972">
    <property type="entry name" value="PTERIN_BINDING"/>
    <property type="match status" value="1"/>
</dbReference>
<dbReference type="Pfam" id="PF00809">
    <property type="entry name" value="Pterin_bind"/>
    <property type="match status" value="1"/>
</dbReference>
<comment type="caution">
    <text evidence="12">The sequence shown here is derived from an EMBL/GenBank/DDBJ whole genome shotgun (WGS) entry which is preliminary data.</text>
</comment>
<gene>
    <name evidence="12" type="primary">folP</name>
    <name evidence="12" type="ORF">PJF56_21695</name>
</gene>
<keyword evidence="7 10" id="KW-0479">Metal-binding</keyword>
<evidence type="ECO:0000313" key="13">
    <source>
        <dbReference type="Proteomes" id="UP001231370"/>
    </source>
</evidence>
<dbReference type="NCBIfam" id="TIGR01496">
    <property type="entry name" value="DHPS"/>
    <property type="match status" value="1"/>
</dbReference>
<evidence type="ECO:0000313" key="12">
    <source>
        <dbReference type="EMBL" id="MDJ1181483.1"/>
    </source>
</evidence>
<dbReference type="CDD" id="cd00739">
    <property type="entry name" value="DHPS"/>
    <property type="match status" value="1"/>
</dbReference>
<feature type="domain" description="Pterin-binding" evidence="11">
    <location>
        <begin position="16"/>
        <end position="272"/>
    </location>
</feature>
<evidence type="ECO:0000256" key="1">
    <source>
        <dbReference type="ARBA" id="ARBA00000012"/>
    </source>
</evidence>